<reference evidence="11 12" key="1">
    <citation type="submission" date="2019-07" db="EMBL/GenBank/DDBJ databases">
        <title>Genome sequencing of lignin-degrading bacterial isolates.</title>
        <authorList>
            <person name="Gladden J."/>
        </authorList>
    </citation>
    <scope>NUCLEOTIDE SEQUENCE [LARGE SCALE GENOMIC DNA]</scope>
    <source>
        <strain evidence="11 12">J45</strain>
    </source>
</reference>
<dbReference type="Pfam" id="PF00456">
    <property type="entry name" value="Transketolase_N"/>
    <property type="match status" value="2"/>
</dbReference>
<evidence type="ECO:0000256" key="6">
    <source>
        <dbReference type="ARBA" id="ARBA00051231"/>
    </source>
</evidence>
<dbReference type="EMBL" id="VLJT01000059">
    <property type="protein sequence ID" value="TWH09357.1"/>
    <property type="molecule type" value="Genomic_DNA"/>
</dbReference>
<keyword evidence="8" id="KW-0479">Metal-binding</keyword>
<dbReference type="InterPro" id="IPR041621">
    <property type="entry name" value="PDH_E1_M"/>
</dbReference>
<dbReference type="InterPro" id="IPR051157">
    <property type="entry name" value="PDH/Transketolase"/>
</dbReference>
<dbReference type="InterPro" id="IPR005474">
    <property type="entry name" value="Transketolase_N"/>
</dbReference>
<dbReference type="Proteomes" id="UP000317573">
    <property type="component" value="Unassembled WGS sequence"/>
</dbReference>
<comment type="cofactor">
    <cofactor evidence="2 7">
        <name>thiamine diphosphate</name>
        <dbReference type="ChEBI" id="CHEBI:58937"/>
    </cofactor>
</comment>
<feature type="binding site" evidence="8">
    <location>
        <position position="264"/>
    </location>
    <ligand>
        <name>Mg(2+)</name>
        <dbReference type="ChEBI" id="CHEBI:18420"/>
    </ligand>
</feature>
<evidence type="ECO:0000256" key="2">
    <source>
        <dbReference type="ARBA" id="ARBA00001964"/>
    </source>
</evidence>
<dbReference type="PANTHER" id="PTHR43825">
    <property type="entry name" value="PYRUVATE DEHYDROGENASE E1 COMPONENT"/>
    <property type="match status" value="1"/>
</dbReference>
<dbReference type="InterPro" id="IPR055152">
    <property type="entry name" value="Transketolase-like_C_2"/>
</dbReference>
<dbReference type="InterPro" id="IPR009014">
    <property type="entry name" value="Transketo_C/PFOR_II"/>
</dbReference>
<dbReference type="EC" id="1.2.4.1" evidence="7"/>
<feature type="binding site" evidence="8">
    <location>
        <position position="262"/>
    </location>
    <ligand>
        <name>Mg(2+)</name>
        <dbReference type="ChEBI" id="CHEBI:18420"/>
    </ligand>
</feature>
<dbReference type="InterPro" id="IPR005475">
    <property type="entry name" value="Transketolase-like_Pyr-bd"/>
</dbReference>
<evidence type="ECO:0000256" key="3">
    <source>
        <dbReference type="ARBA" id="ARBA00007131"/>
    </source>
</evidence>
<feature type="binding site" evidence="8">
    <location>
        <position position="232"/>
    </location>
    <ligand>
        <name>Mg(2+)</name>
        <dbReference type="ChEBI" id="CHEBI:18420"/>
    </ligand>
</feature>
<evidence type="ECO:0000256" key="8">
    <source>
        <dbReference type="PIRSR" id="PIRSR000156-1"/>
    </source>
</evidence>
<proteinExistence type="inferred from homology"/>
<comment type="catalytic activity">
    <reaction evidence="6 7">
        <text>N(6)-[(R)-lipoyl]-L-lysyl-[protein] + pyruvate + H(+) = N(6)-[(R)-S(8)-acetyldihydrolipoyl]-L-lysyl-[protein] + CO2</text>
        <dbReference type="Rhea" id="RHEA:19189"/>
        <dbReference type="Rhea" id="RHEA-COMP:10474"/>
        <dbReference type="Rhea" id="RHEA-COMP:10478"/>
        <dbReference type="ChEBI" id="CHEBI:15361"/>
        <dbReference type="ChEBI" id="CHEBI:15378"/>
        <dbReference type="ChEBI" id="CHEBI:16526"/>
        <dbReference type="ChEBI" id="CHEBI:83099"/>
        <dbReference type="ChEBI" id="CHEBI:83111"/>
        <dbReference type="EC" id="1.2.4.1"/>
    </reaction>
</comment>
<organism evidence="11 12">
    <name type="scientific">Rhodococcus rhodochrous J45</name>
    <dbReference type="NCBI Taxonomy" id="935266"/>
    <lineage>
        <taxon>Bacteria</taxon>
        <taxon>Bacillati</taxon>
        <taxon>Actinomycetota</taxon>
        <taxon>Actinomycetes</taxon>
        <taxon>Mycobacteriales</taxon>
        <taxon>Nocardiaceae</taxon>
        <taxon>Rhodococcus</taxon>
    </lineage>
</organism>
<dbReference type="PANTHER" id="PTHR43825:SF4">
    <property type="entry name" value="PYRUVATE DEHYDROGENASE E1 COMPONENT"/>
    <property type="match status" value="1"/>
</dbReference>
<dbReference type="Pfam" id="PF22613">
    <property type="entry name" value="Transketolase_C_1"/>
    <property type="match status" value="1"/>
</dbReference>
<keyword evidence="7 11" id="KW-0670">Pyruvate</keyword>
<evidence type="ECO:0000256" key="7">
    <source>
        <dbReference type="PIRNR" id="PIRNR000156"/>
    </source>
</evidence>
<dbReference type="PIRSF" id="PIRSF000156">
    <property type="entry name" value="Pyruvate_dh_E1"/>
    <property type="match status" value="1"/>
</dbReference>
<comment type="cofactor">
    <cofactor evidence="1 8">
        <name>Mg(2+)</name>
        <dbReference type="ChEBI" id="CHEBI:18420"/>
    </cofactor>
</comment>
<evidence type="ECO:0000313" key="12">
    <source>
        <dbReference type="Proteomes" id="UP000317573"/>
    </source>
</evidence>
<dbReference type="GO" id="GO:0004739">
    <property type="term" value="F:pyruvate dehydrogenase (acetyl-transferring) activity"/>
    <property type="evidence" value="ECO:0007669"/>
    <property type="project" value="UniProtKB-EC"/>
</dbReference>
<evidence type="ECO:0000256" key="5">
    <source>
        <dbReference type="ARBA" id="ARBA00023052"/>
    </source>
</evidence>
<gene>
    <name evidence="11" type="ORF">L618_005800000080</name>
</gene>
<evidence type="ECO:0000256" key="1">
    <source>
        <dbReference type="ARBA" id="ARBA00001946"/>
    </source>
</evidence>
<feature type="domain" description="Transketolase-like pyrimidine-binding" evidence="10">
    <location>
        <begin position="477"/>
        <end position="681"/>
    </location>
</feature>
<evidence type="ECO:0000259" key="10">
    <source>
        <dbReference type="SMART" id="SM00861"/>
    </source>
</evidence>
<evidence type="ECO:0000313" key="11">
    <source>
        <dbReference type="EMBL" id="TWH09357.1"/>
    </source>
</evidence>
<dbReference type="Gene3D" id="3.40.50.920">
    <property type="match status" value="1"/>
</dbReference>
<evidence type="ECO:0000256" key="9">
    <source>
        <dbReference type="SAM" id="MobiDB-lite"/>
    </source>
</evidence>
<comment type="function">
    <text evidence="7">Component of the pyruvate dehydrogenase (PDH) complex, that catalyzes the overall conversion of pyruvate to acetyl-CoA and CO(2).</text>
</comment>
<dbReference type="SUPFAM" id="SSF52922">
    <property type="entry name" value="TK C-terminal domain-like"/>
    <property type="match status" value="1"/>
</dbReference>
<dbReference type="InterPro" id="IPR029061">
    <property type="entry name" value="THDP-binding"/>
</dbReference>
<comment type="similarity">
    <text evidence="3">Belongs to the transketolase family.</text>
</comment>
<dbReference type="GO" id="GO:0000287">
    <property type="term" value="F:magnesium ion binding"/>
    <property type="evidence" value="ECO:0007669"/>
    <property type="project" value="UniProtKB-ARBA"/>
</dbReference>
<comment type="caution">
    <text evidence="11">The sequence shown here is derived from an EMBL/GenBank/DDBJ whole genome shotgun (WGS) entry which is preliminary data.</text>
</comment>
<accession>A0A562DIE1</accession>
<dbReference type="SMART" id="SM00861">
    <property type="entry name" value="Transket_pyr"/>
    <property type="match status" value="1"/>
</dbReference>
<keyword evidence="7" id="KW-0560">Oxidoreductase</keyword>
<dbReference type="AlphaFoldDB" id="A0A562DIE1"/>
<dbReference type="Pfam" id="PF17831">
    <property type="entry name" value="PDH_E1_M"/>
    <property type="match status" value="1"/>
</dbReference>
<sequence>MHPPQIGNATADTIRLAFLPPLGRSAAAHPSPAEPAPPSPDAVDLPGSAWLSSKESSPMSQPASLDSAISQPTGVPAVSEDLAALESIRQRVLWLSTSMIHHANRIRPNLTGLKVGGHQASCASMVSIMTSLWFEHLHPGDRVSVKPHASPVLHSINYLLGELDEKYLTTLREFGGLQSYPSRSKDPDTVDYSTGSVGIGATAPIWGAMARRYVDTHLAGTGRGRQYSLVGDAELDEGAVWEAILDPGIADLGEVVWIVDLNRQSLDRVIPNIAARRLEKMFDAAGWQVITVKFGKLLEELFTRPGGDALRTRILDMPNPEYQRLLRCTATEIRDRLPGTGPDSARITALIATLDDATLTAAVRNLGGHDLQALSQAYRQIDDTRPTVIIAYTIKGYGLPTEGHPQNHSALLTVDEYHQLAGTLGMDPSQPWGRFTDDSAASRLCTTTAQRLHRDPVPALPDVTIPADFGRIPKGTATTQAALGRVLLDLTRESPDAAKRVVTVSPDVSSTTNLGGWVNKVGVWSAAERHNWFADDPETIMHWNERPTGQHMELGIAETNLVGLIGELGATWSRWGQPLLPIGVLYDPFVERALEPWSYGIYAGGQSILVGTPSGVTLAAEGGAHQSIKTPSIGLEQPGCISYEPAFAIDVEWTLLASLAKLGRPDGTSAYLRLSTRPVDQTLAAVPTDPAARERRRRQVVAGGYPIRRRNDAQVTIVAMGAMITEALAAAARLETTGVMADVLCITSPGLLFDAWQARQGRTSADSWILDQLFPTDRATPMVTVLDGHPHTLAFLAGINRVRSTHLGVSRFGQVGSLDDVYRYHGIDADSIVTAALDILP</sequence>
<dbReference type="InterPro" id="IPR004660">
    <property type="entry name" value="PDH_E1"/>
</dbReference>
<dbReference type="Gene3D" id="3.40.50.970">
    <property type="match status" value="2"/>
</dbReference>
<dbReference type="SUPFAM" id="SSF52518">
    <property type="entry name" value="Thiamin diphosphate-binding fold (THDP-binding)"/>
    <property type="match status" value="2"/>
</dbReference>
<evidence type="ECO:0000256" key="4">
    <source>
        <dbReference type="ARBA" id="ARBA00017172"/>
    </source>
</evidence>
<feature type="compositionally biased region" description="Polar residues" evidence="9">
    <location>
        <begin position="50"/>
        <end position="72"/>
    </location>
</feature>
<keyword evidence="8" id="KW-0460">Magnesium</keyword>
<name>A0A562DIE1_RHORH</name>
<protein>
    <recommendedName>
        <fullName evidence="4 7">Pyruvate dehydrogenase E1 component</fullName>
        <ecNumber evidence="7">1.2.4.1</ecNumber>
    </recommendedName>
</protein>
<feature type="region of interest" description="Disordered" evidence="9">
    <location>
        <begin position="23"/>
        <end position="72"/>
    </location>
</feature>
<keyword evidence="5 7" id="KW-0786">Thiamine pyrophosphate</keyword>